<feature type="domain" description="LysM" evidence="1">
    <location>
        <begin position="82"/>
        <end position="111"/>
    </location>
</feature>
<name>A0A3B0X847_9ZZZZ</name>
<organism evidence="2">
    <name type="scientific">hydrothermal vent metagenome</name>
    <dbReference type="NCBI Taxonomy" id="652676"/>
    <lineage>
        <taxon>unclassified sequences</taxon>
        <taxon>metagenomes</taxon>
        <taxon>ecological metagenomes</taxon>
    </lineage>
</organism>
<evidence type="ECO:0000313" key="2">
    <source>
        <dbReference type="EMBL" id="VAW59642.1"/>
    </source>
</evidence>
<accession>A0A3B0X847</accession>
<gene>
    <name evidence="2" type="ORF">MNBD_GAMMA11-2270</name>
</gene>
<dbReference type="AlphaFoldDB" id="A0A3B0X847"/>
<dbReference type="EMBL" id="UOFG01000089">
    <property type="protein sequence ID" value="VAW59642.1"/>
    <property type="molecule type" value="Genomic_DNA"/>
</dbReference>
<dbReference type="Pfam" id="PF01476">
    <property type="entry name" value="LysM"/>
    <property type="match status" value="1"/>
</dbReference>
<protein>
    <recommendedName>
        <fullName evidence="1">LysM domain-containing protein</fullName>
    </recommendedName>
</protein>
<proteinExistence type="predicted"/>
<sequence>MKKDGVWGQGKNNPQFLFSDHALVKHSTGIYDPSYGAGPEVNLKSWIDKDIEGLGDMPPVEFSFNGDRQYIASKCSPGFIKHTITTGETLAGISVKYGIASALTLYNHKYNSSFKVAHPAPVVVKSGDIIFIPREISGKAEILKIV</sequence>
<evidence type="ECO:0000259" key="1">
    <source>
        <dbReference type="Pfam" id="PF01476"/>
    </source>
</evidence>
<reference evidence="2" key="1">
    <citation type="submission" date="2018-06" db="EMBL/GenBank/DDBJ databases">
        <authorList>
            <person name="Zhirakovskaya E."/>
        </authorList>
    </citation>
    <scope>NUCLEOTIDE SEQUENCE</scope>
</reference>
<dbReference type="InterPro" id="IPR018392">
    <property type="entry name" value="LysM"/>
</dbReference>